<reference evidence="1 2" key="1">
    <citation type="submission" date="2019-04" db="EMBL/GenBank/DDBJ databases">
        <title>Friends and foes A comparative genomics study of 23 Aspergillus species from section Flavi.</title>
        <authorList>
            <consortium name="DOE Joint Genome Institute"/>
            <person name="Kjaerbolling I."/>
            <person name="Vesth T."/>
            <person name="Frisvad J.C."/>
            <person name="Nybo J.L."/>
            <person name="Theobald S."/>
            <person name="Kildgaard S."/>
            <person name="Isbrandt T."/>
            <person name="Kuo A."/>
            <person name="Sato A."/>
            <person name="Lyhne E.K."/>
            <person name="Kogle M.E."/>
            <person name="Wiebenga A."/>
            <person name="Kun R.S."/>
            <person name="Lubbers R.J."/>
            <person name="Makela M.R."/>
            <person name="Barry K."/>
            <person name="Chovatia M."/>
            <person name="Clum A."/>
            <person name="Daum C."/>
            <person name="Haridas S."/>
            <person name="He G."/>
            <person name="LaButti K."/>
            <person name="Lipzen A."/>
            <person name="Mondo S."/>
            <person name="Riley R."/>
            <person name="Salamov A."/>
            <person name="Simmons B.A."/>
            <person name="Magnuson J.K."/>
            <person name="Henrissat B."/>
            <person name="Mortensen U.H."/>
            <person name="Larsen T.O."/>
            <person name="Devries R.P."/>
            <person name="Grigoriev I.V."/>
            <person name="Machida M."/>
            <person name="Baker S.E."/>
            <person name="Andersen M.R."/>
        </authorList>
    </citation>
    <scope>NUCLEOTIDE SEQUENCE [LARGE SCALE GENOMIC DNA]</scope>
    <source>
        <strain evidence="1 2">CBS 151.66</strain>
    </source>
</reference>
<dbReference type="InterPro" id="IPR011009">
    <property type="entry name" value="Kinase-like_dom_sf"/>
</dbReference>
<dbReference type="AlphaFoldDB" id="A0A5N5WNT0"/>
<dbReference type="OrthoDB" id="4062651at2759"/>
<proteinExistence type="predicted"/>
<evidence type="ECO:0000313" key="1">
    <source>
        <dbReference type="EMBL" id="KAB8069929.1"/>
    </source>
</evidence>
<dbReference type="Gene3D" id="1.10.510.10">
    <property type="entry name" value="Transferase(Phosphotransferase) domain 1"/>
    <property type="match status" value="1"/>
</dbReference>
<name>A0A5N5WNT0_9EURO</name>
<gene>
    <name evidence="1" type="ORF">BDV29DRAFT_198329</name>
</gene>
<keyword evidence="2" id="KW-1185">Reference proteome</keyword>
<dbReference type="SUPFAM" id="SSF56112">
    <property type="entry name" value="Protein kinase-like (PK-like)"/>
    <property type="match status" value="1"/>
</dbReference>
<dbReference type="EMBL" id="ML732321">
    <property type="protein sequence ID" value="KAB8069929.1"/>
    <property type="molecule type" value="Genomic_DNA"/>
</dbReference>
<organism evidence="1 2">
    <name type="scientific">Aspergillus leporis</name>
    <dbReference type="NCBI Taxonomy" id="41062"/>
    <lineage>
        <taxon>Eukaryota</taxon>
        <taxon>Fungi</taxon>
        <taxon>Dikarya</taxon>
        <taxon>Ascomycota</taxon>
        <taxon>Pezizomycotina</taxon>
        <taxon>Eurotiomycetes</taxon>
        <taxon>Eurotiomycetidae</taxon>
        <taxon>Eurotiales</taxon>
        <taxon>Aspergillaceae</taxon>
        <taxon>Aspergillus</taxon>
        <taxon>Aspergillus subgen. Circumdati</taxon>
    </lineage>
</organism>
<protein>
    <recommendedName>
        <fullName evidence="3">Protein kinase domain-containing protein</fullName>
    </recommendedName>
</protein>
<evidence type="ECO:0008006" key="3">
    <source>
        <dbReference type="Google" id="ProtNLM"/>
    </source>
</evidence>
<evidence type="ECO:0000313" key="2">
    <source>
        <dbReference type="Proteomes" id="UP000326565"/>
    </source>
</evidence>
<accession>A0A5N5WNT0</accession>
<sequence>MAPPKKLGSSIELPVCRSTVIPGMLFPSVSFRKDHGRGEFVKYGSPYNQEGRLFFGLNPPWNNIHAIEFKEGRPVSFDQWGLILNKILQLSPVFNLSEVEVAVICRVILQGLRYIHEQVDICYGNLTCSDILINEQGEVRIAGIGNSILQKPDSLGKAKNIQVVCHIARKLLRVKEAVDVRGTTWLLAQDFAGAPPAPTAKGLLQHPFLEVSATQWCLRPLHILCKIA</sequence>
<dbReference type="Proteomes" id="UP000326565">
    <property type="component" value="Unassembled WGS sequence"/>
</dbReference>